<feature type="compositionally biased region" description="Polar residues" evidence="2">
    <location>
        <begin position="79"/>
        <end position="93"/>
    </location>
</feature>
<dbReference type="OMA" id="FVWEQTC"/>
<sequence length="292" mass="32877">MEFALEPESPESLQATLAFIDETMGDSSPNLSQQFNDPLQSSDSDDWETSQLLDDFTTDVSSDASSPRLPAEALRPLQSPASTVTPLTPTSDESATRKKRRNYNPTKAREDLMRELTYLRGEAEELEVKLHQLQTIKVAKTREGSSASTRRITDSANRQPFVWEQTCVRQLECRLRSERENAHLKMLLEGQTQVAKRLEKLLNKRATLHPTETSGSKRTTRIQVSRTGSEVVDAAVFEELADGVEASYREVERVFESSGLELPDVTSRKAQMRDSTDGMFLEIFDSKILPFS</sequence>
<reference evidence="3 4" key="1">
    <citation type="journal article" date="2006" name="Science">
        <title>Phytophthora genome sequences uncover evolutionary origins and mechanisms of pathogenesis.</title>
        <authorList>
            <person name="Tyler B.M."/>
            <person name="Tripathy S."/>
            <person name="Zhang X."/>
            <person name="Dehal P."/>
            <person name="Jiang R.H."/>
            <person name="Aerts A."/>
            <person name="Arredondo F.D."/>
            <person name="Baxter L."/>
            <person name="Bensasson D."/>
            <person name="Beynon J.L."/>
            <person name="Chapman J."/>
            <person name="Damasceno C.M."/>
            <person name="Dorrance A.E."/>
            <person name="Dou D."/>
            <person name="Dickerman A.W."/>
            <person name="Dubchak I.L."/>
            <person name="Garbelotto M."/>
            <person name="Gijzen M."/>
            <person name="Gordon S.G."/>
            <person name="Govers F."/>
            <person name="Grunwald N.J."/>
            <person name="Huang W."/>
            <person name="Ivors K.L."/>
            <person name="Jones R.W."/>
            <person name="Kamoun S."/>
            <person name="Krampis K."/>
            <person name="Lamour K.H."/>
            <person name="Lee M.K."/>
            <person name="McDonald W.H."/>
            <person name="Medina M."/>
            <person name="Meijer H.J."/>
            <person name="Nordberg E.K."/>
            <person name="Maclean D.J."/>
            <person name="Ospina-Giraldo M.D."/>
            <person name="Morris P.F."/>
            <person name="Phuntumart V."/>
            <person name="Putnam N.H."/>
            <person name="Rash S."/>
            <person name="Rose J.K."/>
            <person name="Sakihama Y."/>
            <person name="Salamov A.A."/>
            <person name="Savidor A."/>
            <person name="Scheuring C.F."/>
            <person name="Smith B.M."/>
            <person name="Sobral B.W."/>
            <person name="Terry A."/>
            <person name="Torto-Alalibo T.A."/>
            <person name="Win J."/>
            <person name="Xu Z."/>
            <person name="Zhang H."/>
            <person name="Grigoriev I.V."/>
            <person name="Rokhsar D.S."/>
            <person name="Boore J.L."/>
        </authorList>
    </citation>
    <scope>NUCLEOTIDE SEQUENCE [LARGE SCALE GENOMIC DNA]</scope>
    <source>
        <strain evidence="3 4">P6497</strain>
    </source>
</reference>
<dbReference type="InParanoid" id="G4YRB9"/>
<name>G4YRB9_PHYSP</name>
<dbReference type="EMBL" id="JH159152">
    <property type="protein sequence ID" value="EGZ22853.1"/>
    <property type="molecule type" value="Genomic_DNA"/>
</dbReference>
<evidence type="ECO:0000313" key="3">
    <source>
        <dbReference type="EMBL" id="EGZ22853.1"/>
    </source>
</evidence>
<keyword evidence="1" id="KW-0175">Coiled coil</keyword>
<dbReference type="PANTHER" id="PTHR35796">
    <property type="entry name" value="HYPOTHETICAL CYTOSOLIC PROTEIN"/>
    <property type="match status" value="1"/>
</dbReference>
<dbReference type="RefSeq" id="XP_009518141.1">
    <property type="nucleotide sequence ID" value="XM_009519846.1"/>
</dbReference>
<gene>
    <name evidence="3" type="ORF">PHYSODRAFT_391520</name>
</gene>
<protein>
    <submittedName>
        <fullName evidence="3">Uncharacterized protein</fullName>
    </submittedName>
</protein>
<feature type="region of interest" description="Disordered" evidence="2">
    <location>
        <begin position="21"/>
        <end position="108"/>
    </location>
</feature>
<evidence type="ECO:0000313" key="4">
    <source>
        <dbReference type="Proteomes" id="UP000002640"/>
    </source>
</evidence>
<dbReference type="AlphaFoldDB" id="G4YRB9"/>
<dbReference type="KEGG" id="psoj:PHYSODRAFT_391520"/>
<feature type="non-terminal residue" evidence="3">
    <location>
        <position position="292"/>
    </location>
</feature>
<organism evidence="3 4">
    <name type="scientific">Phytophthora sojae (strain P6497)</name>
    <name type="common">Soybean stem and root rot agent</name>
    <name type="synonym">Phytophthora megasperma f. sp. glycines</name>
    <dbReference type="NCBI Taxonomy" id="1094619"/>
    <lineage>
        <taxon>Eukaryota</taxon>
        <taxon>Sar</taxon>
        <taxon>Stramenopiles</taxon>
        <taxon>Oomycota</taxon>
        <taxon>Peronosporomycetes</taxon>
        <taxon>Peronosporales</taxon>
        <taxon>Peronosporaceae</taxon>
        <taxon>Phytophthora</taxon>
    </lineage>
</organism>
<proteinExistence type="predicted"/>
<dbReference type="PANTHER" id="PTHR35796:SF3">
    <property type="entry name" value="BHLH DOMAIN-CONTAINING PROTEIN"/>
    <property type="match status" value="1"/>
</dbReference>
<dbReference type="GeneID" id="20651132"/>
<accession>G4YRB9</accession>
<keyword evidence="4" id="KW-1185">Reference proteome</keyword>
<feature type="coiled-coil region" evidence="1">
    <location>
        <begin position="109"/>
        <end position="143"/>
    </location>
</feature>
<evidence type="ECO:0000256" key="2">
    <source>
        <dbReference type="SAM" id="MobiDB-lite"/>
    </source>
</evidence>
<feature type="compositionally biased region" description="Polar residues" evidence="2">
    <location>
        <begin position="25"/>
        <end position="42"/>
    </location>
</feature>
<dbReference type="SMR" id="G4YRB9"/>
<evidence type="ECO:0000256" key="1">
    <source>
        <dbReference type="SAM" id="Coils"/>
    </source>
</evidence>
<dbReference type="Proteomes" id="UP000002640">
    <property type="component" value="Unassembled WGS sequence"/>
</dbReference>